<name>A0AAP0X214_LIQFO</name>
<gene>
    <name evidence="1" type="ORF">L1049_011271</name>
</gene>
<comment type="caution">
    <text evidence="1">The sequence shown here is derived from an EMBL/GenBank/DDBJ whole genome shotgun (WGS) entry which is preliminary data.</text>
</comment>
<dbReference type="EMBL" id="JBBPBK010000006">
    <property type="protein sequence ID" value="KAK9283043.1"/>
    <property type="molecule type" value="Genomic_DNA"/>
</dbReference>
<sequence>MRGRRASCTRRATKVAVDTSDAVSGSIGKLAIAWFSEERREDNTEREEEHVGAVQVLAGKMEVIDLLIVLSVISSMAMTGDHGSHGHGSNKKEEEINRGRDRRLLVGERREGLWVGFVGEGEGSSERSEEFVGVVCQSEKGRVCGWGCRREKGGDIGEVRGLLGKGEFFSLFLFLTVGFCL</sequence>
<reference evidence="1 2" key="1">
    <citation type="journal article" date="2024" name="Plant J.">
        <title>Genome sequences and population genomics reveal climatic adaptation and genomic divergence between two closely related sweetgum species.</title>
        <authorList>
            <person name="Xu W.Q."/>
            <person name="Ren C.Q."/>
            <person name="Zhang X.Y."/>
            <person name="Comes H.P."/>
            <person name="Liu X.H."/>
            <person name="Li Y.G."/>
            <person name="Kettle C.J."/>
            <person name="Jalonen R."/>
            <person name="Gaisberger H."/>
            <person name="Ma Y.Z."/>
            <person name="Qiu Y.X."/>
        </authorList>
    </citation>
    <scope>NUCLEOTIDE SEQUENCE [LARGE SCALE GENOMIC DNA]</scope>
    <source>
        <strain evidence="1">Hangzhou</strain>
    </source>
</reference>
<protein>
    <submittedName>
        <fullName evidence="1">Uncharacterized protein</fullName>
    </submittedName>
</protein>
<evidence type="ECO:0000313" key="2">
    <source>
        <dbReference type="Proteomes" id="UP001415857"/>
    </source>
</evidence>
<proteinExistence type="predicted"/>
<accession>A0AAP0X214</accession>
<dbReference type="AlphaFoldDB" id="A0AAP0X214"/>
<organism evidence="1 2">
    <name type="scientific">Liquidambar formosana</name>
    <name type="common">Formosan gum</name>
    <dbReference type="NCBI Taxonomy" id="63359"/>
    <lineage>
        <taxon>Eukaryota</taxon>
        <taxon>Viridiplantae</taxon>
        <taxon>Streptophyta</taxon>
        <taxon>Embryophyta</taxon>
        <taxon>Tracheophyta</taxon>
        <taxon>Spermatophyta</taxon>
        <taxon>Magnoliopsida</taxon>
        <taxon>eudicotyledons</taxon>
        <taxon>Gunneridae</taxon>
        <taxon>Pentapetalae</taxon>
        <taxon>Saxifragales</taxon>
        <taxon>Altingiaceae</taxon>
        <taxon>Liquidambar</taxon>
    </lineage>
</organism>
<evidence type="ECO:0000313" key="1">
    <source>
        <dbReference type="EMBL" id="KAK9283043.1"/>
    </source>
</evidence>
<dbReference type="Proteomes" id="UP001415857">
    <property type="component" value="Unassembled WGS sequence"/>
</dbReference>
<keyword evidence="2" id="KW-1185">Reference proteome</keyword>